<dbReference type="InterPro" id="IPR000719">
    <property type="entry name" value="Prot_kinase_dom"/>
</dbReference>
<dbReference type="PANTHER" id="PTHR24057">
    <property type="entry name" value="GLYCOGEN SYNTHASE KINASE-3 ALPHA"/>
    <property type="match status" value="1"/>
</dbReference>
<dbReference type="Proteomes" id="UP000031668">
    <property type="component" value="Unassembled WGS sequence"/>
</dbReference>
<protein>
    <submittedName>
        <fullName evidence="8">Protein kinase gsk3</fullName>
    </submittedName>
</protein>
<keyword evidence="5 8" id="KW-0418">Kinase</keyword>
<evidence type="ECO:0000313" key="8">
    <source>
        <dbReference type="EMBL" id="KII67610.1"/>
    </source>
</evidence>
<keyword evidence="6" id="KW-0067">ATP-binding</keyword>
<comment type="similarity">
    <text evidence="1">Belongs to the protein kinase superfamily. CMGC Ser/Thr protein kinase family. GSK-3 subfamily.</text>
</comment>
<dbReference type="Pfam" id="PF00069">
    <property type="entry name" value="Pkinase"/>
    <property type="match status" value="1"/>
</dbReference>
<dbReference type="SMART" id="SM00220">
    <property type="entry name" value="S_TKc"/>
    <property type="match status" value="1"/>
</dbReference>
<keyword evidence="4" id="KW-0547">Nucleotide-binding</keyword>
<organism evidence="8 9">
    <name type="scientific">Thelohanellus kitauei</name>
    <name type="common">Myxosporean</name>
    <dbReference type="NCBI Taxonomy" id="669202"/>
    <lineage>
        <taxon>Eukaryota</taxon>
        <taxon>Metazoa</taxon>
        <taxon>Cnidaria</taxon>
        <taxon>Myxozoa</taxon>
        <taxon>Myxosporea</taxon>
        <taxon>Bivalvulida</taxon>
        <taxon>Platysporina</taxon>
        <taxon>Myxobolidae</taxon>
        <taxon>Thelohanellus</taxon>
    </lineage>
</organism>
<dbReference type="EMBL" id="JWZT01003127">
    <property type="protein sequence ID" value="KII67610.1"/>
    <property type="molecule type" value="Genomic_DNA"/>
</dbReference>
<evidence type="ECO:0000256" key="3">
    <source>
        <dbReference type="ARBA" id="ARBA00022679"/>
    </source>
</evidence>
<evidence type="ECO:0000256" key="4">
    <source>
        <dbReference type="ARBA" id="ARBA00022741"/>
    </source>
</evidence>
<dbReference type="FunFam" id="1.10.510.10:FF:000624">
    <property type="entry name" value="Mitogen-activated protein kinase"/>
    <property type="match status" value="1"/>
</dbReference>
<sequence length="358" mass="40826">MIETPAIELVNGAEVPVILEIIPSDFIAEGAFGSVFKASIKLKSDCTEKLQLCALKQFKSTLHAKNRELEILRHSTHPNVVSLKYHFESLKDGEAYTNLIFEYLPTNLSTLNSRYVSKGESFPIDLIKILLFQLLRGLSFLHRNSVCHRDIKPDNLIVDDSNYTLKIGDFGSAVKFTLGQKYSSYICSRYYRAPELILGSRTYSYAIDIWSVGCVLGELMSGKPLFVAGTAIDLFCEICKLLGTPDHDDLNEMNSNLCNFTFPRIDKVDIFSVFSKDDHRDLVELLILFLVYKPSQRIEAKTALCHRVFKEFIKTCSLTKHEKNFPQLVNFTDDELRFCPDFKILQDIFENFPQNSAQ</sequence>
<evidence type="ECO:0000256" key="2">
    <source>
        <dbReference type="ARBA" id="ARBA00022527"/>
    </source>
</evidence>
<evidence type="ECO:0000256" key="1">
    <source>
        <dbReference type="ARBA" id="ARBA00005527"/>
    </source>
</evidence>
<dbReference type="Gene3D" id="1.10.510.10">
    <property type="entry name" value="Transferase(Phosphotransferase) domain 1"/>
    <property type="match status" value="1"/>
</dbReference>
<dbReference type="InterPro" id="IPR011009">
    <property type="entry name" value="Kinase-like_dom_sf"/>
</dbReference>
<evidence type="ECO:0000259" key="7">
    <source>
        <dbReference type="PROSITE" id="PS50011"/>
    </source>
</evidence>
<keyword evidence="3" id="KW-0808">Transferase</keyword>
<dbReference type="AlphaFoldDB" id="A0A0C2MTY0"/>
<evidence type="ECO:0000256" key="5">
    <source>
        <dbReference type="ARBA" id="ARBA00022777"/>
    </source>
</evidence>
<dbReference type="GO" id="GO:0005524">
    <property type="term" value="F:ATP binding"/>
    <property type="evidence" value="ECO:0007669"/>
    <property type="project" value="UniProtKB-KW"/>
</dbReference>
<dbReference type="GO" id="GO:0030154">
    <property type="term" value="P:cell differentiation"/>
    <property type="evidence" value="ECO:0007669"/>
    <property type="project" value="TreeGrafter"/>
</dbReference>
<feature type="domain" description="Protein kinase" evidence="7">
    <location>
        <begin position="21"/>
        <end position="309"/>
    </location>
</feature>
<dbReference type="InterPro" id="IPR008271">
    <property type="entry name" value="Ser/Thr_kinase_AS"/>
</dbReference>
<comment type="caution">
    <text evidence="8">The sequence shown here is derived from an EMBL/GenBank/DDBJ whole genome shotgun (WGS) entry which is preliminary data.</text>
</comment>
<dbReference type="Gene3D" id="3.30.200.20">
    <property type="entry name" value="Phosphorylase Kinase, domain 1"/>
    <property type="match status" value="1"/>
</dbReference>
<dbReference type="GO" id="GO:0005737">
    <property type="term" value="C:cytoplasm"/>
    <property type="evidence" value="ECO:0007669"/>
    <property type="project" value="TreeGrafter"/>
</dbReference>
<dbReference type="PANTHER" id="PTHR24057:SF0">
    <property type="entry name" value="PROTEIN KINASE SHAGGY-RELATED"/>
    <property type="match status" value="1"/>
</dbReference>
<proteinExistence type="inferred from homology"/>
<dbReference type="PROSITE" id="PS50011">
    <property type="entry name" value="PROTEIN_KINASE_DOM"/>
    <property type="match status" value="1"/>
</dbReference>
<dbReference type="OrthoDB" id="272141at2759"/>
<dbReference type="GO" id="GO:0007165">
    <property type="term" value="P:signal transduction"/>
    <property type="evidence" value="ECO:0007669"/>
    <property type="project" value="TreeGrafter"/>
</dbReference>
<dbReference type="InterPro" id="IPR050591">
    <property type="entry name" value="GSK-3"/>
</dbReference>
<reference evidence="8 9" key="1">
    <citation type="journal article" date="2014" name="Genome Biol. Evol.">
        <title>The genome of the myxosporean Thelohanellus kitauei shows adaptations to nutrient acquisition within its fish host.</title>
        <authorList>
            <person name="Yang Y."/>
            <person name="Xiong J."/>
            <person name="Zhou Z."/>
            <person name="Huo F."/>
            <person name="Miao W."/>
            <person name="Ran C."/>
            <person name="Liu Y."/>
            <person name="Zhang J."/>
            <person name="Feng J."/>
            <person name="Wang M."/>
            <person name="Wang M."/>
            <person name="Wang L."/>
            <person name="Yao B."/>
        </authorList>
    </citation>
    <scope>NUCLEOTIDE SEQUENCE [LARGE SCALE GENOMIC DNA]</scope>
    <source>
        <strain evidence="8">Wuqing</strain>
    </source>
</reference>
<dbReference type="SUPFAM" id="SSF56112">
    <property type="entry name" value="Protein kinase-like (PK-like)"/>
    <property type="match status" value="1"/>
</dbReference>
<dbReference type="OMA" id="GNQPMDY"/>
<dbReference type="PROSITE" id="PS00108">
    <property type="entry name" value="PROTEIN_KINASE_ST"/>
    <property type="match status" value="1"/>
</dbReference>
<evidence type="ECO:0000313" key="9">
    <source>
        <dbReference type="Proteomes" id="UP000031668"/>
    </source>
</evidence>
<dbReference type="GO" id="GO:0005634">
    <property type="term" value="C:nucleus"/>
    <property type="evidence" value="ECO:0007669"/>
    <property type="project" value="TreeGrafter"/>
</dbReference>
<keyword evidence="2" id="KW-0723">Serine/threonine-protein kinase</keyword>
<gene>
    <name evidence="8" type="ORF">RF11_10282</name>
</gene>
<dbReference type="GO" id="GO:0004674">
    <property type="term" value="F:protein serine/threonine kinase activity"/>
    <property type="evidence" value="ECO:0007669"/>
    <property type="project" value="UniProtKB-KW"/>
</dbReference>
<name>A0A0C2MTY0_THEKT</name>
<accession>A0A0C2MTY0</accession>
<keyword evidence="9" id="KW-1185">Reference proteome</keyword>
<evidence type="ECO:0000256" key="6">
    <source>
        <dbReference type="ARBA" id="ARBA00022840"/>
    </source>
</evidence>